<keyword evidence="4 5" id="KW-0472">Membrane</keyword>
<dbReference type="GO" id="GO:0055075">
    <property type="term" value="P:potassium ion homeostasis"/>
    <property type="evidence" value="ECO:0007669"/>
    <property type="project" value="TreeGrafter"/>
</dbReference>
<dbReference type="Proteomes" id="UP000243006">
    <property type="component" value="Unassembled WGS sequence"/>
</dbReference>
<evidence type="ECO:0000259" key="7">
    <source>
        <dbReference type="Pfam" id="PF03522"/>
    </source>
</evidence>
<evidence type="ECO:0000256" key="3">
    <source>
        <dbReference type="ARBA" id="ARBA00022989"/>
    </source>
</evidence>
<keyword evidence="2 5" id="KW-0812">Transmembrane</keyword>
<evidence type="ECO:0000256" key="4">
    <source>
        <dbReference type="ARBA" id="ARBA00023136"/>
    </source>
</evidence>
<dbReference type="InterPro" id="IPR004842">
    <property type="entry name" value="SLC12A_fam"/>
</dbReference>
<evidence type="ECO:0008006" key="10">
    <source>
        <dbReference type="Google" id="ProtNLM"/>
    </source>
</evidence>
<proteinExistence type="predicted"/>
<dbReference type="GO" id="GO:1990573">
    <property type="term" value="P:potassium ion import across plasma membrane"/>
    <property type="evidence" value="ECO:0007669"/>
    <property type="project" value="TreeGrafter"/>
</dbReference>
<comment type="subcellular location">
    <subcellularLocation>
        <location evidence="1">Membrane</location>
        <topology evidence="1">Multi-pass membrane protein</topology>
    </subcellularLocation>
</comment>
<dbReference type="GO" id="GO:0007268">
    <property type="term" value="P:chemical synaptic transmission"/>
    <property type="evidence" value="ECO:0007669"/>
    <property type="project" value="TreeGrafter"/>
</dbReference>
<evidence type="ECO:0000313" key="9">
    <source>
        <dbReference type="Proteomes" id="UP000243006"/>
    </source>
</evidence>
<feature type="domain" description="SLC12A transporter C-terminal" evidence="7">
    <location>
        <begin position="458"/>
        <end position="547"/>
    </location>
</feature>
<evidence type="ECO:0000256" key="1">
    <source>
        <dbReference type="ARBA" id="ARBA00004141"/>
    </source>
</evidence>
<feature type="domain" description="Amino acid permease/ SLC12A" evidence="6">
    <location>
        <begin position="161"/>
        <end position="310"/>
    </location>
</feature>
<dbReference type="GO" id="GO:0055064">
    <property type="term" value="P:chloride ion homeostasis"/>
    <property type="evidence" value="ECO:0007669"/>
    <property type="project" value="TreeGrafter"/>
</dbReference>
<dbReference type="Pfam" id="PF00324">
    <property type="entry name" value="AA_permease"/>
    <property type="match status" value="2"/>
</dbReference>
<evidence type="ECO:0000259" key="6">
    <source>
        <dbReference type="Pfam" id="PF00324"/>
    </source>
</evidence>
<dbReference type="Gene3D" id="1.20.1740.10">
    <property type="entry name" value="Amino acid/polyamine transporter I"/>
    <property type="match status" value="1"/>
</dbReference>
<dbReference type="PANTHER" id="PTHR11827">
    <property type="entry name" value="SOLUTE CARRIER FAMILY 12, CATION COTRANSPORTERS"/>
    <property type="match status" value="1"/>
</dbReference>
<feature type="transmembrane region" description="Helical" evidence="5">
    <location>
        <begin position="170"/>
        <end position="189"/>
    </location>
</feature>
<feature type="transmembrane region" description="Helical" evidence="5">
    <location>
        <begin position="228"/>
        <end position="244"/>
    </location>
</feature>
<reference evidence="8 9" key="1">
    <citation type="submission" date="2015-04" db="EMBL/GenBank/DDBJ databases">
        <title>Draft genome of the roundworm Trichinella nativa.</title>
        <authorList>
            <person name="Mitreva M."/>
        </authorList>
    </citation>
    <scope>NUCLEOTIDE SEQUENCE [LARGE SCALE GENOMIC DNA]</scope>
    <source>
        <strain evidence="8 9">ISS45</strain>
    </source>
</reference>
<feature type="transmembrane region" description="Helical" evidence="5">
    <location>
        <begin position="85"/>
        <end position="108"/>
    </location>
</feature>
<keyword evidence="3 5" id="KW-1133">Transmembrane helix</keyword>
<sequence>MQMKKFTQKQEYISFQDHCYGVSNLYSYYMYEGESYPGRKGNSPFEVTQDIRSSFFVLLAIFFPSTTGIMTGANMSGDLRDPDKSIPIGTIAAQLTTSFIYLSFVILYGGTMTRSMLTDKYGVSLEGKMVAAKLAWPNDWIVLVGSFTSCIGASLQCLCSNVMTKYNEPFRALIVTALIAEASLMIGGIDYVAPVVQVFFLISYCFVNLACALQTLLNVPNWRPRFRFYHWSLSVLGALLSLFIMFSTEWYYSILVLLFFAFLYKYIEYKGAKKEWGDGIRGLALSTAQYSLLRIEDSETHPKNWRPQFLILLKVDQEHSDTNYKLLHFASQLKAGRGLTMVATVIKGSLANAEDRKNAERIKNLLKEDMKAAKVKGFTEVVLSEFVNENVSTLLQCVGMASLRPNTVFVAWPVSWRTSYEEHSHEFYSFLDAVCRSTAADKCFLMVKGLSMFPDVGDQLSGNIDIWWIIHTGGLLVLLPFLLKQDRVWRNCKLRVFTVAQSNDNSVEMKRDLQRWMYNLRIDATVDVVELDESKVNEQAYERTQQMREHHSRPGLKDFSCWNIDTKNNDVANNLPKPEKLENAPRPIKQSISEQHLSMDPEDVKAHHPLASFIRKLSVKGQRAEHLQMAQAAGMPLSHIGYDNPNFEFCDKLPDDTKTQTDFECLTFSSRQMVRKMNTALLLNNVIRERSSTSRLVVLSLPKPPQSKSEFKNYMEYMEALTDGLPRVLLVRGSGKEVVTIYS</sequence>
<dbReference type="GO" id="GO:0015379">
    <property type="term" value="F:potassium:chloride symporter activity"/>
    <property type="evidence" value="ECO:0007669"/>
    <property type="project" value="TreeGrafter"/>
</dbReference>
<accession>A0A1Y3EBS0</accession>
<evidence type="ECO:0000256" key="2">
    <source>
        <dbReference type="ARBA" id="ARBA00022692"/>
    </source>
</evidence>
<dbReference type="PANTHER" id="PTHR11827:SF53">
    <property type="entry name" value="K+_CL-COTRANSPORTER"/>
    <property type="match status" value="1"/>
</dbReference>
<dbReference type="GO" id="GO:0005886">
    <property type="term" value="C:plasma membrane"/>
    <property type="evidence" value="ECO:0007669"/>
    <property type="project" value="TreeGrafter"/>
</dbReference>
<evidence type="ECO:0000313" key="8">
    <source>
        <dbReference type="EMBL" id="OUC40578.1"/>
    </source>
</evidence>
<feature type="domain" description="SLC12A transporter C-terminal" evidence="7">
    <location>
        <begin position="325"/>
        <end position="450"/>
    </location>
</feature>
<dbReference type="GO" id="GO:0045202">
    <property type="term" value="C:synapse"/>
    <property type="evidence" value="ECO:0007669"/>
    <property type="project" value="GOC"/>
</dbReference>
<dbReference type="EMBL" id="LVZM01022660">
    <property type="protein sequence ID" value="OUC40578.1"/>
    <property type="molecule type" value="Genomic_DNA"/>
</dbReference>
<dbReference type="Pfam" id="PF03522">
    <property type="entry name" value="SLC12"/>
    <property type="match status" value="3"/>
</dbReference>
<feature type="domain" description="Amino acid permease/ SLC12A" evidence="6">
    <location>
        <begin position="52"/>
        <end position="119"/>
    </location>
</feature>
<feature type="transmembrane region" description="Helical" evidence="5">
    <location>
        <begin position="51"/>
        <end position="73"/>
    </location>
</feature>
<dbReference type="GO" id="GO:0006884">
    <property type="term" value="P:cell volume homeostasis"/>
    <property type="evidence" value="ECO:0007669"/>
    <property type="project" value="TreeGrafter"/>
</dbReference>
<dbReference type="InterPro" id="IPR004841">
    <property type="entry name" value="AA-permease/SLC12A_dom"/>
</dbReference>
<organism evidence="8 9">
    <name type="scientific">Trichinella nativa</name>
    <dbReference type="NCBI Taxonomy" id="6335"/>
    <lineage>
        <taxon>Eukaryota</taxon>
        <taxon>Metazoa</taxon>
        <taxon>Ecdysozoa</taxon>
        <taxon>Nematoda</taxon>
        <taxon>Enoplea</taxon>
        <taxon>Dorylaimia</taxon>
        <taxon>Trichinellida</taxon>
        <taxon>Trichinellidae</taxon>
        <taxon>Trichinella</taxon>
    </lineage>
</organism>
<feature type="domain" description="SLC12A transporter C-terminal" evidence="7">
    <location>
        <begin position="670"/>
        <end position="743"/>
    </location>
</feature>
<name>A0A1Y3EBS0_9BILA</name>
<dbReference type="AlphaFoldDB" id="A0A1Y3EBS0"/>
<comment type="caution">
    <text evidence="8">The sequence shown here is derived from an EMBL/GenBank/DDBJ whole genome shotgun (WGS) entry which is preliminary data.</text>
</comment>
<evidence type="ECO:0000256" key="5">
    <source>
        <dbReference type="SAM" id="Phobius"/>
    </source>
</evidence>
<feature type="transmembrane region" description="Helical" evidence="5">
    <location>
        <begin position="195"/>
        <end position="216"/>
    </location>
</feature>
<gene>
    <name evidence="8" type="ORF">D917_03967</name>
</gene>
<protein>
    <recommendedName>
        <fullName evidence="10">Solute carrier family 12 member 6</fullName>
    </recommendedName>
</protein>
<dbReference type="InterPro" id="IPR018491">
    <property type="entry name" value="SLC12_C"/>
</dbReference>